<name>A0A1G7VJQ2_9FIRM</name>
<dbReference type="RefSeq" id="WP_282433722.1">
    <property type="nucleotide sequence ID" value="NZ_FNCP01000004.1"/>
</dbReference>
<organism evidence="1 2">
    <name type="scientific">Desulfosporosinus hippei DSM 8344</name>
    <dbReference type="NCBI Taxonomy" id="1121419"/>
    <lineage>
        <taxon>Bacteria</taxon>
        <taxon>Bacillati</taxon>
        <taxon>Bacillota</taxon>
        <taxon>Clostridia</taxon>
        <taxon>Eubacteriales</taxon>
        <taxon>Desulfitobacteriaceae</taxon>
        <taxon>Desulfosporosinus</taxon>
    </lineage>
</organism>
<dbReference type="Proteomes" id="UP000198656">
    <property type="component" value="Unassembled WGS sequence"/>
</dbReference>
<dbReference type="EMBL" id="FNCP01000004">
    <property type="protein sequence ID" value="SDG59170.1"/>
    <property type="molecule type" value="Genomic_DNA"/>
</dbReference>
<dbReference type="AlphaFoldDB" id="A0A1G7VJQ2"/>
<sequence length="42" mass="4777">MKRRALSMVLPLDILIVPKPLLGKYTFEINGVCDLCAKKEMK</sequence>
<reference evidence="2" key="1">
    <citation type="submission" date="2016-10" db="EMBL/GenBank/DDBJ databases">
        <authorList>
            <person name="Varghese N."/>
            <person name="Submissions S."/>
        </authorList>
    </citation>
    <scope>NUCLEOTIDE SEQUENCE [LARGE SCALE GENOMIC DNA]</scope>
    <source>
        <strain evidence="2">DSM 8344</strain>
    </source>
</reference>
<keyword evidence="2" id="KW-1185">Reference proteome</keyword>
<proteinExistence type="predicted"/>
<evidence type="ECO:0000313" key="1">
    <source>
        <dbReference type="EMBL" id="SDG59170.1"/>
    </source>
</evidence>
<gene>
    <name evidence="1" type="ORF">SAMN05443529_104125</name>
</gene>
<protein>
    <submittedName>
        <fullName evidence="1">Uncharacterized protein</fullName>
    </submittedName>
</protein>
<evidence type="ECO:0000313" key="2">
    <source>
        <dbReference type="Proteomes" id="UP000198656"/>
    </source>
</evidence>
<accession>A0A1G7VJQ2</accession>